<dbReference type="Pfam" id="PF01408">
    <property type="entry name" value="GFO_IDH_MocA"/>
    <property type="match status" value="1"/>
</dbReference>
<dbReference type="Proteomes" id="UP000543642">
    <property type="component" value="Unassembled WGS sequence"/>
</dbReference>
<dbReference type="PANTHER" id="PTHR43249:SF1">
    <property type="entry name" value="D-GLUCOSIDE 3-DEHYDROGENASE"/>
    <property type="match status" value="1"/>
</dbReference>
<dbReference type="InterPro" id="IPR000683">
    <property type="entry name" value="Gfo/Idh/MocA-like_OxRdtase_N"/>
</dbReference>
<proteinExistence type="inferred from homology"/>
<evidence type="ECO:0000313" key="4">
    <source>
        <dbReference type="EMBL" id="MBB5263544.1"/>
    </source>
</evidence>
<dbReference type="AlphaFoldDB" id="A0A7W8M471"/>
<dbReference type="SUPFAM" id="SSF51735">
    <property type="entry name" value="NAD(P)-binding Rossmann-fold domains"/>
    <property type="match status" value="1"/>
</dbReference>
<reference evidence="4 5" key="1">
    <citation type="submission" date="2020-08" db="EMBL/GenBank/DDBJ databases">
        <title>Genomic Encyclopedia of Type Strains, Phase IV (KMG-IV): sequencing the most valuable type-strain genomes for metagenomic binning, comparative biology and taxonomic classification.</title>
        <authorList>
            <person name="Goeker M."/>
        </authorList>
    </citation>
    <scope>NUCLEOTIDE SEQUENCE [LARGE SCALE GENOMIC DNA]</scope>
    <source>
        <strain evidence="4 5">DSM 106146</strain>
    </source>
</reference>
<feature type="domain" description="Gfo/Idh/MocA-like oxidoreductase C-terminal" evidence="3">
    <location>
        <begin position="145"/>
        <end position="367"/>
    </location>
</feature>
<comment type="caution">
    <text evidence="4">The sequence shown here is derived from an EMBL/GenBank/DDBJ whole genome shotgun (WGS) entry which is preliminary data.</text>
</comment>
<organism evidence="4 5">
    <name type="scientific">Catenibacillus scindens</name>
    <dbReference type="NCBI Taxonomy" id="673271"/>
    <lineage>
        <taxon>Bacteria</taxon>
        <taxon>Bacillati</taxon>
        <taxon>Bacillota</taxon>
        <taxon>Clostridia</taxon>
        <taxon>Lachnospirales</taxon>
        <taxon>Lachnospiraceae</taxon>
        <taxon>Catenibacillus</taxon>
    </lineage>
</organism>
<dbReference type="PANTHER" id="PTHR43249">
    <property type="entry name" value="UDP-N-ACETYL-2-AMINO-2-DEOXY-D-GLUCURONATE OXIDASE"/>
    <property type="match status" value="1"/>
</dbReference>
<name>A0A7W8M471_9FIRM</name>
<dbReference type="SUPFAM" id="SSF55347">
    <property type="entry name" value="Glyceraldehyde-3-phosphate dehydrogenase-like, C-terminal domain"/>
    <property type="match status" value="1"/>
</dbReference>
<dbReference type="GO" id="GO:0000166">
    <property type="term" value="F:nucleotide binding"/>
    <property type="evidence" value="ECO:0007669"/>
    <property type="project" value="InterPro"/>
</dbReference>
<evidence type="ECO:0000259" key="3">
    <source>
        <dbReference type="Pfam" id="PF02894"/>
    </source>
</evidence>
<dbReference type="Gene3D" id="3.40.50.720">
    <property type="entry name" value="NAD(P)-binding Rossmann-like Domain"/>
    <property type="match status" value="1"/>
</dbReference>
<sequence>MKNGKVQIGIIGCGGIANQKHLPSLRTQKDRVDLVAFCDLIEERAVKAAKEYGTPDAKVYTDYKELLADPEIDAVNVLTPNVAHCPITVDAFKAGKHVICEKPMAHNPQAAKEMIDAWKASGKKFTIGYQNRFRPEVQALHKSCEEGELGDIYYAKAHAVRRRAVPTWGVFPNKALQGGGPLIDIGTHALDITLWCMNNYEPDRVTGSVYYKLGHLPQATEGNLFGPWDPETYEVEDSAFGFIKMKNGATIVLEASWALNILESREASTTLCGTKAGAEIRSGMSFKDNELIYNRGKNNLLMEEHISGSGQVAYFEGGASEPGALEAKQWIDCIIDPSKDPLVLPEQAFVVTEILDAIYKSDAEGKEIVF</sequence>
<accession>A0A7W8M471</accession>
<feature type="domain" description="Gfo/Idh/MocA-like oxidoreductase N-terminal" evidence="2">
    <location>
        <begin position="7"/>
        <end position="129"/>
    </location>
</feature>
<evidence type="ECO:0000313" key="5">
    <source>
        <dbReference type="Proteomes" id="UP000543642"/>
    </source>
</evidence>
<dbReference type="RefSeq" id="WP_183771421.1">
    <property type="nucleotide sequence ID" value="NZ_CAWVEG010000099.1"/>
</dbReference>
<evidence type="ECO:0000256" key="1">
    <source>
        <dbReference type="ARBA" id="ARBA00010928"/>
    </source>
</evidence>
<dbReference type="Pfam" id="PF02894">
    <property type="entry name" value="GFO_IDH_MocA_C"/>
    <property type="match status" value="1"/>
</dbReference>
<dbReference type="EMBL" id="JACHFW010000002">
    <property type="protein sequence ID" value="MBB5263544.1"/>
    <property type="molecule type" value="Genomic_DNA"/>
</dbReference>
<dbReference type="InterPro" id="IPR004104">
    <property type="entry name" value="Gfo/Idh/MocA-like_OxRdtase_C"/>
</dbReference>
<gene>
    <name evidence="4" type="ORF">HNP82_000642</name>
</gene>
<comment type="similarity">
    <text evidence="1">Belongs to the Gfo/Idh/MocA family.</text>
</comment>
<keyword evidence="5" id="KW-1185">Reference proteome</keyword>
<dbReference type="InterPro" id="IPR036291">
    <property type="entry name" value="NAD(P)-bd_dom_sf"/>
</dbReference>
<dbReference type="InterPro" id="IPR052515">
    <property type="entry name" value="Gfo/Idh/MocA_Oxidoreductase"/>
</dbReference>
<evidence type="ECO:0000259" key="2">
    <source>
        <dbReference type="Pfam" id="PF01408"/>
    </source>
</evidence>
<dbReference type="Gene3D" id="3.30.360.10">
    <property type="entry name" value="Dihydrodipicolinate Reductase, domain 2"/>
    <property type="match status" value="1"/>
</dbReference>
<protein>
    <submittedName>
        <fullName evidence="4">Putative dehydrogenase</fullName>
    </submittedName>
</protein>